<keyword evidence="1" id="KW-0472">Membrane</keyword>
<evidence type="ECO:0000313" key="5">
    <source>
        <dbReference type="Proteomes" id="UP001221519"/>
    </source>
</evidence>
<evidence type="ECO:0000313" key="3">
    <source>
        <dbReference type="EMBL" id="WDI04499.1"/>
    </source>
</evidence>
<dbReference type="EMBL" id="CP118101">
    <property type="protein sequence ID" value="WDH84817.1"/>
    <property type="molecule type" value="Genomic_DNA"/>
</dbReference>
<accession>A0AAX3N7Y0</accession>
<evidence type="ECO:0000256" key="1">
    <source>
        <dbReference type="SAM" id="Phobius"/>
    </source>
</evidence>
<dbReference type="AlphaFoldDB" id="A0AAX3N7Y0"/>
<dbReference type="Proteomes" id="UP001221519">
    <property type="component" value="Chromosome"/>
</dbReference>
<keyword evidence="5" id="KW-1185">Reference proteome</keyword>
<evidence type="ECO:0000313" key="4">
    <source>
        <dbReference type="Proteomes" id="UP001220962"/>
    </source>
</evidence>
<keyword evidence="1" id="KW-1133">Transmembrane helix</keyword>
<name>A0AAX3N7Y0_9BACL</name>
<feature type="transmembrane region" description="Helical" evidence="1">
    <location>
        <begin position="7"/>
        <end position="24"/>
    </location>
</feature>
<gene>
    <name evidence="2" type="ORF">PUW23_11625</name>
    <name evidence="3" type="ORF">PUW25_11315</name>
</gene>
<dbReference type="RefSeq" id="WP_047914233.1">
    <property type="nucleotide sequence ID" value="NZ_CP118101.1"/>
</dbReference>
<organism evidence="2 4">
    <name type="scientific">Paenibacillus urinalis</name>
    <dbReference type="NCBI Taxonomy" id="521520"/>
    <lineage>
        <taxon>Bacteria</taxon>
        <taxon>Bacillati</taxon>
        <taxon>Bacillota</taxon>
        <taxon>Bacilli</taxon>
        <taxon>Bacillales</taxon>
        <taxon>Paenibacillaceae</taxon>
        <taxon>Paenibacillus</taxon>
    </lineage>
</organism>
<reference evidence="2 5" key="1">
    <citation type="submission" date="2023-02" db="EMBL/GenBank/DDBJ databases">
        <title>Pathogen: clinical or host-associated sample.</title>
        <authorList>
            <person name="Hergert J."/>
            <person name="Casey R."/>
            <person name="Wagner J."/>
            <person name="Young E.L."/>
            <person name="Oakeson K.F."/>
        </authorList>
    </citation>
    <scope>NUCLEOTIDE SEQUENCE</scope>
    <source>
        <strain evidence="3 5">2022CK-00829</strain>
        <strain evidence="2">2022CK-00830</strain>
    </source>
</reference>
<dbReference type="Proteomes" id="UP001220962">
    <property type="component" value="Chromosome"/>
</dbReference>
<protein>
    <submittedName>
        <fullName evidence="2">Uncharacterized protein</fullName>
    </submittedName>
</protein>
<dbReference type="EMBL" id="CP118108">
    <property type="protein sequence ID" value="WDI04499.1"/>
    <property type="molecule type" value="Genomic_DNA"/>
</dbReference>
<feature type="transmembrane region" description="Helical" evidence="1">
    <location>
        <begin position="30"/>
        <end position="48"/>
    </location>
</feature>
<proteinExistence type="predicted"/>
<evidence type="ECO:0000313" key="2">
    <source>
        <dbReference type="EMBL" id="WDH84817.1"/>
    </source>
</evidence>
<sequence>MRNNKWNKYTGIGLILVGLLVMTLTGRDQFIGFIPMLIGLVFVGIYAARTFKEVRKTMDNHDE</sequence>
<keyword evidence="1" id="KW-0812">Transmembrane</keyword>